<protein>
    <recommendedName>
        <fullName evidence="2">DUF5667 domain-containing protein</fullName>
    </recommendedName>
</protein>
<proteinExistence type="predicted"/>
<sequence>MNNNLQKLINEAKLWGLTVEERNGIRRNLLAFMESNPQGVHGFGAEARVSNWHVLFTAKPVALFLSIILILTGSTSLSFAAENSLPGEILYPVKVNIIEEVRSALASSTETKAKWESERMAVRLEEAEALANNGQLTPKLRAEIEYNFEKHAQRVDEHVAKLEDEGNVRAVAQVSSNLEVSLEVHQAILENLADQESAAEEIDNGVIGQSEELLIKIEEKKDFASLDRQDSEEKVYEQPTDAAEATAQAGLQEAEKRIVQVQDFIYNDNKSSKSSADFSLMERSRARLLSAKQILDDGKVKLEAKDYAEAFVLFQAADRAARRAQLIMETKNNLDIEIELDDDPTVLDENESNAKTETDNNSEVNAVVGDPPSSEESSGSISNQDATANNEDQPVEEASPVISLP</sequence>
<dbReference type="InterPro" id="IPR043725">
    <property type="entry name" value="DUF5667"/>
</dbReference>
<feature type="compositionally biased region" description="Acidic residues" evidence="1">
    <location>
        <begin position="342"/>
        <end position="351"/>
    </location>
</feature>
<accession>A0A1G2PEC7</accession>
<dbReference type="Pfam" id="PF18915">
    <property type="entry name" value="DUF5667"/>
    <property type="match status" value="1"/>
</dbReference>
<comment type="caution">
    <text evidence="3">The sequence shown here is derived from an EMBL/GenBank/DDBJ whole genome shotgun (WGS) entry which is preliminary data.</text>
</comment>
<feature type="domain" description="DUF5667" evidence="2">
    <location>
        <begin position="84"/>
        <end position="176"/>
    </location>
</feature>
<dbReference type="EMBL" id="MHSR01000013">
    <property type="protein sequence ID" value="OHA46700.1"/>
    <property type="molecule type" value="Genomic_DNA"/>
</dbReference>
<evidence type="ECO:0000313" key="3">
    <source>
        <dbReference type="EMBL" id="OHA46700.1"/>
    </source>
</evidence>
<evidence type="ECO:0000313" key="4">
    <source>
        <dbReference type="Proteomes" id="UP000178869"/>
    </source>
</evidence>
<dbReference type="AlphaFoldDB" id="A0A1G2PEC7"/>
<organism evidence="3 4">
    <name type="scientific">Candidatus Terrybacteria bacterium RIFCSPHIGHO2_01_FULL_43_35</name>
    <dbReference type="NCBI Taxonomy" id="1802361"/>
    <lineage>
        <taxon>Bacteria</taxon>
        <taxon>Candidatus Terryibacteriota</taxon>
    </lineage>
</organism>
<evidence type="ECO:0000259" key="2">
    <source>
        <dbReference type="Pfam" id="PF18915"/>
    </source>
</evidence>
<evidence type="ECO:0000256" key="1">
    <source>
        <dbReference type="SAM" id="MobiDB-lite"/>
    </source>
</evidence>
<gene>
    <name evidence="3" type="ORF">A2828_02260</name>
</gene>
<reference evidence="3 4" key="1">
    <citation type="journal article" date="2016" name="Nat. Commun.">
        <title>Thousands of microbial genomes shed light on interconnected biogeochemical processes in an aquifer system.</title>
        <authorList>
            <person name="Anantharaman K."/>
            <person name="Brown C.T."/>
            <person name="Hug L.A."/>
            <person name="Sharon I."/>
            <person name="Castelle C.J."/>
            <person name="Probst A.J."/>
            <person name="Thomas B.C."/>
            <person name="Singh A."/>
            <person name="Wilkins M.J."/>
            <person name="Karaoz U."/>
            <person name="Brodie E.L."/>
            <person name="Williams K.H."/>
            <person name="Hubbard S.S."/>
            <person name="Banfield J.F."/>
        </authorList>
    </citation>
    <scope>NUCLEOTIDE SEQUENCE [LARGE SCALE GENOMIC DNA]</scope>
</reference>
<feature type="region of interest" description="Disordered" evidence="1">
    <location>
        <begin position="342"/>
        <end position="405"/>
    </location>
</feature>
<dbReference type="Proteomes" id="UP000178869">
    <property type="component" value="Unassembled WGS sequence"/>
</dbReference>
<feature type="compositionally biased region" description="Polar residues" evidence="1">
    <location>
        <begin position="383"/>
        <end position="392"/>
    </location>
</feature>
<name>A0A1G2PEC7_9BACT</name>